<comment type="caution">
    <text evidence="2">The sequence shown here is derived from an EMBL/GenBank/DDBJ whole genome shotgun (WGS) entry which is preliminary data.</text>
</comment>
<accession>A0ABN7PJW9</accession>
<dbReference type="Proteomes" id="UP001153148">
    <property type="component" value="Unassembled WGS sequence"/>
</dbReference>
<reference evidence="2" key="1">
    <citation type="submission" date="2021-03" db="EMBL/GenBank/DDBJ databases">
        <authorList>
            <person name="Tran Van P."/>
        </authorList>
    </citation>
    <scope>NUCLEOTIDE SEQUENCE</scope>
</reference>
<evidence type="ECO:0000313" key="2">
    <source>
        <dbReference type="EMBL" id="CAG2066493.1"/>
    </source>
</evidence>
<keyword evidence="1" id="KW-0472">Membrane</keyword>
<evidence type="ECO:0000313" key="3">
    <source>
        <dbReference type="Proteomes" id="UP001153148"/>
    </source>
</evidence>
<protein>
    <submittedName>
        <fullName evidence="2">Uncharacterized protein</fullName>
    </submittedName>
</protein>
<evidence type="ECO:0000256" key="1">
    <source>
        <dbReference type="SAM" id="Phobius"/>
    </source>
</evidence>
<name>A0ABN7PJW9_TIMPD</name>
<gene>
    <name evidence="2" type="ORF">TPAB3V08_LOCUS13436</name>
</gene>
<feature type="transmembrane region" description="Helical" evidence="1">
    <location>
        <begin position="114"/>
        <end position="135"/>
    </location>
</feature>
<dbReference type="SUPFAM" id="SSF103473">
    <property type="entry name" value="MFS general substrate transporter"/>
    <property type="match status" value="1"/>
</dbReference>
<keyword evidence="1" id="KW-0812">Transmembrane</keyword>
<sequence>MLNPTPRISNPRCQYGWEYDHTWYSETAPSRSDWVCDKELYVTNTFVASQAGDLVGSFVFGQLGDTSLPMKSGLYHRCVYVGSIGRRPVFLLTLSLLAFGRSVTTIAADIYPLFLVTCFLGTVATNSICVSTVAVGKFL</sequence>
<organism evidence="2 3">
    <name type="scientific">Timema podura</name>
    <name type="common">Walking stick</name>
    <dbReference type="NCBI Taxonomy" id="61482"/>
    <lineage>
        <taxon>Eukaryota</taxon>
        <taxon>Metazoa</taxon>
        <taxon>Ecdysozoa</taxon>
        <taxon>Arthropoda</taxon>
        <taxon>Hexapoda</taxon>
        <taxon>Insecta</taxon>
        <taxon>Pterygota</taxon>
        <taxon>Neoptera</taxon>
        <taxon>Polyneoptera</taxon>
        <taxon>Phasmatodea</taxon>
        <taxon>Timematodea</taxon>
        <taxon>Timematoidea</taxon>
        <taxon>Timematidae</taxon>
        <taxon>Timema</taxon>
    </lineage>
</organism>
<dbReference type="InterPro" id="IPR036259">
    <property type="entry name" value="MFS_trans_sf"/>
</dbReference>
<proteinExistence type="predicted"/>
<dbReference type="EMBL" id="CAJPIN010054989">
    <property type="protein sequence ID" value="CAG2066493.1"/>
    <property type="molecule type" value="Genomic_DNA"/>
</dbReference>
<keyword evidence="3" id="KW-1185">Reference proteome</keyword>
<feature type="non-terminal residue" evidence="2">
    <location>
        <position position="139"/>
    </location>
</feature>
<keyword evidence="1" id="KW-1133">Transmembrane helix</keyword>